<dbReference type="Pfam" id="PF00483">
    <property type="entry name" value="NTP_transferase"/>
    <property type="match status" value="1"/>
</dbReference>
<dbReference type="InterPro" id="IPR000644">
    <property type="entry name" value="CBS_dom"/>
</dbReference>
<dbReference type="InterPro" id="IPR050486">
    <property type="entry name" value="Mannose-1P_guanyltransferase"/>
</dbReference>
<protein>
    <submittedName>
        <fullName evidence="3">Predicted sugar-phosphate nucleotide transferase</fullName>
    </submittedName>
</protein>
<evidence type="ECO:0000259" key="2">
    <source>
        <dbReference type="PROSITE" id="PS51371"/>
    </source>
</evidence>
<feature type="domain" description="CBS" evidence="2">
    <location>
        <begin position="66"/>
        <end position="121"/>
    </location>
</feature>
<dbReference type="GO" id="GO:0016779">
    <property type="term" value="F:nucleotidyltransferase activity"/>
    <property type="evidence" value="ECO:0007669"/>
    <property type="project" value="UniProtKB-ARBA"/>
</dbReference>
<keyword evidence="1" id="KW-0129">CBS domain</keyword>
<reference evidence="3" key="1">
    <citation type="submission" date="2019-07" db="EMBL/GenBank/DDBJ databases">
        <title>Overview of O-antigen diversity of Escherichia albertii, an emerging enteropathogen; genetic structure, serology, and development of O-genotyping method.</title>
        <authorList>
            <person name="Ooka T."/>
            <person name="Seto K."/>
            <person name="Ogura Y."/>
            <person name="Iguchi A."/>
            <person name="Imura N."/>
            <person name="Honda M."/>
            <person name="Etoh Y."/>
            <person name="Ikeda T."/>
            <person name="Sugitani W."/>
            <person name="Konno T."/>
            <person name="Kawano K."/>
            <person name="Kudo Y."/>
            <person name="Murakami K."/>
            <person name="Hayashi T."/>
            <person name="Nishi J."/>
        </authorList>
    </citation>
    <scope>NUCLEOTIDE SEQUENCE</scope>
    <source>
        <strain evidence="3">G-3-3al</strain>
    </source>
</reference>
<dbReference type="PANTHER" id="PTHR22572">
    <property type="entry name" value="SUGAR-1-PHOSPHATE GUANYL TRANSFERASE"/>
    <property type="match status" value="1"/>
</dbReference>
<keyword evidence="3" id="KW-0808">Transferase</keyword>
<name>A0A5A4U473_ESCAL</name>
<proteinExistence type="predicted"/>
<dbReference type="Gene3D" id="3.10.580.10">
    <property type="entry name" value="CBS-domain"/>
    <property type="match status" value="1"/>
</dbReference>
<dbReference type="CDD" id="cd04607">
    <property type="entry name" value="CBS_pair_NTP_transferase_assoc"/>
    <property type="match status" value="1"/>
</dbReference>
<dbReference type="PROSITE" id="PS51371">
    <property type="entry name" value="CBS"/>
    <property type="match status" value="2"/>
</dbReference>
<accession>A0A5A4U473</accession>
<dbReference type="InterPro" id="IPR046342">
    <property type="entry name" value="CBS_dom_sf"/>
</dbReference>
<feature type="domain" description="CBS" evidence="2">
    <location>
        <begin position="1"/>
        <end position="58"/>
    </location>
</feature>
<sequence>MSDEWKKVLLTPAATIRQALEIINRGSLQIALVSSENTLLGSVTDGDIRRGLLRNLSLDDAVEKVMNTSPLTADVSLPKDELLLLLKANKITAIPITENGQLIGLKTLHELLKSKRYDNPVFIMAGGFGTRLKPLTDNCPKPLLKVGNKPILEIIIQRFIDAGFYQFYISTHYLPNMIHEYFGDGSKWNVEINYVHEEEPLGTGGALGLLPKNIKQLPLIMINGDILTNLDINSLLNYHNEQHSLATICVREYNYQIPYGVIEAKGNKIVRMTEKPIYKYHVNAGVYVISPDIFNNVKANTIIDMPSLLQKYIENDEMISIYPLTEYWLDIGQMAEYKQAQKDIVSLGL</sequence>
<evidence type="ECO:0000256" key="1">
    <source>
        <dbReference type="PROSITE-ProRule" id="PRU00703"/>
    </source>
</evidence>
<dbReference type="InterPro" id="IPR029044">
    <property type="entry name" value="Nucleotide-diphossugar_trans"/>
</dbReference>
<dbReference type="InterPro" id="IPR005835">
    <property type="entry name" value="NTP_transferase_dom"/>
</dbReference>
<dbReference type="Gene3D" id="3.90.550.10">
    <property type="entry name" value="Spore Coat Polysaccharide Biosynthesis Protein SpsA, Chain A"/>
    <property type="match status" value="1"/>
</dbReference>
<dbReference type="Pfam" id="PF00571">
    <property type="entry name" value="CBS"/>
    <property type="match status" value="2"/>
</dbReference>
<dbReference type="CDD" id="cd06426">
    <property type="entry name" value="NTP_transferase_like_2"/>
    <property type="match status" value="1"/>
</dbReference>
<dbReference type="RefSeq" id="WP_021539199.1">
    <property type="nucleotide sequence ID" value="NZ_BJWN01000054.1"/>
</dbReference>
<evidence type="ECO:0000313" key="3">
    <source>
        <dbReference type="EMBL" id="BBM62695.1"/>
    </source>
</evidence>
<dbReference type="EMBL" id="LC494331">
    <property type="protein sequence ID" value="BBM62695.1"/>
    <property type="molecule type" value="Genomic_DNA"/>
</dbReference>
<dbReference type="AlphaFoldDB" id="A0A5A4U473"/>
<dbReference type="SUPFAM" id="SSF53448">
    <property type="entry name" value="Nucleotide-diphospho-sugar transferases"/>
    <property type="match status" value="1"/>
</dbReference>
<organism evidence="3">
    <name type="scientific">Escherichia albertii</name>
    <dbReference type="NCBI Taxonomy" id="208962"/>
    <lineage>
        <taxon>Bacteria</taxon>
        <taxon>Pseudomonadati</taxon>
        <taxon>Pseudomonadota</taxon>
        <taxon>Gammaproteobacteria</taxon>
        <taxon>Enterobacterales</taxon>
        <taxon>Enterobacteriaceae</taxon>
        <taxon>Escherichia</taxon>
    </lineage>
</organism>